<keyword evidence="6" id="KW-0812">Transmembrane</keyword>
<comment type="caution">
    <text evidence="8">The sequence shown here is derived from an EMBL/GenBank/DDBJ whole genome shotgun (WGS) entry which is preliminary data.</text>
</comment>
<organism evidence="8 9">
    <name type="scientific">Brevibacterium daeguense</name>
    <dbReference type="NCBI Taxonomy" id="909936"/>
    <lineage>
        <taxon>Bacteria</taxon>
        <taxon>Bacillati</taxon>
        <taxon>Actinomycetota</taxon>
        <taxon>Actinomycetes</taxon>
        <taxon>Micrococcales</taxon>
        <taxon>Brevibacteriaceae</taxon>
        <taxon>Brevibacterium</taxon>
    </lineage>
</organism>
<evidence type="ECO:0000256" key="6">
    <source>
        <dbReference type="SAM" id="Phobius"/>
    </source>
</evidence>
<dbReference type="InterPro" id="IPR031905">
    <property type="entry name" value="Flotillin_C"/>
</dbReference>
<dbReference type="InterPro" id="IPR001107">
    <property type="entry name" value="Band_7"/>
</dbReference>
<dbReference type="InterPro" id="IPR027705">
    <property type="entry name" value="Flotillin_fam"/>
</dbReference>
<keyword evidence="4" id="KW-0175">Coiled coil</keyword>
<keyword evidence="3 6" id="KW-0472">Membrane</keyword>
<comment type="subcellular location">
    <subcellularLocation>
        <location evidence="1">Membrane</location>
    </subcellularLocation>
</comment>
<evidence type="ECO:0000256" key="2">
    <source>
        <dbReference type="ARBA" id="ARBA00007161"/>
    </source>
</evidence>
<dbReference type="EMBL" id="BAABAZ010000004">
    <property type="protein sequence ID" value="GAA4283552.1"/>
    <property type="molecule type" value="Genomic_DNA"/>
</dbReference>
<gene>
    <name evidence="8" type="ORF">GCM10022261_10830</name>
</gene>
<keyword evidence="6" id="KW-1133">Transmembrane helix</keyword>
<comment type="similarity">
    <text evidence="2">Belongs to the band 7/mec-2 family. Flotillin subfamily.</text>
</comment>
<dbReference type="SUPFAM" id="SSF117892">
    <property type="entry name" value="Band 7/SPFH domain"/>
    <property type="match status" value="1"/>
</dbReference>
<protein>
    <recommendedName>
        <fullName evidence="7">Band 7 domain-containing protein</fullName>
    </recommendedName>
</protein>
<evidence type="ECO:0000256" key="5">
    <source>
        <dbReference type="SAM" id="MobiDB-lite"/>
    </source>
</evidence>
<dbReference type="SMART" id="SM00244">
    <property type="entry name" value="PHB"/>
    <property type="match status" value="1"/>
</dbReference>
<dbReference type="Gene3D" id="3.30.479.30">
    <property type="entry name" value="Band 7 domain"/>
    <property type="match status" value="1"/>
</dbReference>
<dbReference type="Pfam" id="PF01145">
    <property type="entry name" value="Band_7"/>
    <property type="match status" value="1"/>
</dbReference>
<feature type="compositionally biased region" description="Basic and acidic residues" evidence="5">
    <location>
        <begin position="550"/>
        <end position="579"/>
    </location>
</feature>
<keyword evidence="9" id="KW-1185">Reference proteome</keyword>
<accession>A0ABP8EHW6</accession>
<feature type="region of interest" description="Disordered" evidence="5">
    <location>
        <begin position="547"/>
        <end position="590"/>
    </location>
</feature>
<feature type="region of interest" description="Disordered" evidence="5">
    <location>
        <begin position="618"/>
        <end position="666"/>
    </location>
</feature>
<dbReference type="InterPro" id="IPR036013">
    <property type="entry name" value="Band_7/SPFH_dom_sf"/>
</dbReference>
<name>A0ABP8EHW6_9MICO</name>
<evidence type="ECO:0000313" key="9">
    <source>
        <dbReference type="Proteomes" id="UP001501586"/>
    </source>
</evidence>
<dbReference type="Pfam" id="PF15975">
    <property type="entry name" value="Flot"/>
    <property type="match status" value="1"/>
</dbReference>
<dbReference type="RefSeq" id="WP_236863607.1">
    <property type="nucleotide sequence ID" value="NZ_BAABAZ010000004.1"/>
</dbReference>
<evidence type="ECO:0000256" key="4">
    <source>
        <dbReference type="SAM" id="Coils"/>
    </source>
</evidence>
<reference evidence="9" key="1">
    <citation type="journal article" date="2019" name="Int. J. Syst. Evol. Microbiol.">
        <title>The Global Catalogue of Microorganisms (GCM) 10K type strain sequencing project: providing services to taxonomists for standard genome sequencing and annotation.</title>
        <authorList>
            <consortium name="The Broad Institute Genomics Platform"/>
            <consortium name="The Broad Institute Genome Sequencing Center for Infectious Disease"/>
            <person name="Wu L."/>
            <person name="Ma J."/>
        </authorList>
    </citation>
    <scope>NUCLEOTIDE SEQUENCE [LARGE SCALE GENOMIC DNA]</scope>
    <source>
        <strain evidence="9">JCM 17458</strain>
    </source>
</reference>
<feature type="coiled-coil region" evidence="4">
    <location>
        <begin position="328"/>
        <end position="357"/>
    </location>
</feature>
<evidence type="ECO:0000256" key="1">
    <source>
        <dbReference type="ARBA" id="ARBA00004370"/>
    </source>
</evidence>
<dbReference type="CDD" id="cd03399">
    <property type="entry name" value="SPFH_flotillin"/>
    <property type="match status" value="1"/>
</dbReference>
<dbReference type="Proteomes" id="UP001501586">
    <property type="component" value="Unassembled WGS sequence"/>
</dbReference>
<evidence type="ECO:0000256" key="3">
    <source>
        <dbReference type="ARBA" id="ARBA00023136"/>
    </source>
</evidence>
<evidence type="ECO:0000259" key="7">
    <source>
        <dbReference type="SMART" id="SM00244"/>
    </source>
</evidence>
<dbReference type="PANTHER" id="PTHR13806">
    <property type="entry name" value="FLOTILLIN-RELATED"/>
    <property type="match status" value="1"/>
</dbReference>
<dbReference type="PANTHER" id="PTHR13806:SF46">
    <property type="entry name" value="FLOTILLIN-1-RELATED"/>
    <property type="match status" value="1"/>
</dbReference>
<proteinExistence type="inferred from homology"/>
<sequence>MPDLLLLVIIAVIVIVVLVGIFVLLRSYKIASPSEALIITGKGASGEDVAHGGRVVIGGRAVVYPIVQKAFILSLSSRQIQVEIDGISMNGIALRLRGVAQVKVGGNIDDVRKAAQRFLDQQQQIDQYSQEILSGTLRAVVGTLTVEQIIQDRASFASQVQAEAEHSMNNQGLVIDTFQISAVEDEGSYLADWGRPQAAQVAKNAAIAEANAHREASVVQALQNEETQRQQALTDQAIAEQQQQLAIRRAELKEEADIRQARADNAGPLSAAEENQKLLEKERVVAKEQAELRAEQLEAEVKRPADAEKYRRQAEADANAYEIDSRGRAQAAAELHRREKEAEAVRLEGEAQAAAELAKRSKEAEAVRLAGEAEAAATRARGEADAAAEFARRSKDAEAVRLEGDAEASSIRARGDAEAEALRARGAAEAAALEKRAQAYRHFNDAAVLSQVLQTLPSLAGKLVEPYANIKDLSIVSTDGESKLAQSMSANLASVLEVLRGTTGVDLADMVKRASGRPEGFGPAGASKSASEAASAISDIVEKYTSGNRADNRARGDDGARGDGARSDSARGAGDDRGPVDPTGGARDGQEFAAGLSAFGEDVKRSTGIDVNALIEEALKSRRRKSGPTLDGDVDDAGGSPGGSSDGSNRGDSDDPEGEGGTGGRS</sequence>
<feature type="transmembrane region" description="Helical" evidence="6">
    <location>
        <begin position="6"/>
        <end position="25"/>
    </location>
</feature>
<evidence type="ECO:0000313" key="8">
    <source>
        <dbReference type="EMBL" id="GAA4283552.1"/>
    </source>
</evidence>
<feature type="domain" description="Band 7" evidence="7">
    <location>
        <begin position="26"/>
        <end position="197"/>
    </location>
</feature>
<feature type="coiled-coil region" evidence="4">
    <location>
        <begin position="269"/>
        <end position="298"/>
    </location>
</feature>